<dbReference type="AlphaFoldDB" id="A0A8D0G4E3"/>
<keyword evidence="2" id="KW-1185">Reference proteome</keyword>
<dbReference type="Proteomes" id="UP000694392">
    <property type="component" value="Unplaced"/>
</dbReference>
<dbReference type="Ensembl" id="ENSSPUT00000002553.1">
    <property type="protein sequence ID" value="ENSSPUP00000002410.1"/>
    <property type="gene ID" value="ENSSPUG00000001821.1"/>
</dbReference>
<dbReference type="GeneTree" id="ENSGT00530000063410"/>
<accession>A0A8D0G4E3</accession>
<sequence length="167" mass="19449">MRASKAVIARRANCPYFAKAELLADYLQKNLPNFRIHKIAQHPDNWEQWLVDICEKNGWKHKHSPIIWRELLDRGGKGLLLGGFNDFLEHAQHYYGITSYMLSEEMLRIAEENLQTNIDIEKEEEELKSLINPLRGYKHYKIHSLVHLTISPHTVSTCIVSGRKFLG</sequence>
<reference evidence="1" key="2">
    <citation type="submission" date="2025-09" db="UniProtKB">
        <authorList>
            <consortium name="Ensembl"/>
        </authorList>
    </citation>
    <scope>IDENTIFICATION</scope>
</reference>
<proteinExistence type="predicted"/>
<evidence type="ECO:0000313" key="1">
    <source>
        <dbReference type="Ensembl" id="ENSSPUP00000002410.1"/>
    </source>
</evidence>
<reference evidence="1" key="1">
    <citation type="submission" date="2025-08" db="UniProtKB">
        <authorList>
            <consortium name="Ensembl"/>
        </authorList>
    </citation>
    <scope>IDENTIFICATION</scope>
</reference>
<name>A0A8D0G4E3_SPHPU</name>
<protein>
    <submittedName>
        <fullName evidence="1">Malate dehydrogenase 1B</fullName>
    </submittedName>
</protein>
<evidence type="ECO:0000313" key="2">
    <source>
        <dbReference type="Proteomes" id="UP000694392"/>
    </source>
</evidence>
<gene>
    <name evidence="1" type="primary">MDH1B</name>
</gene>
<organism evidence="1 2">
    <name type="scientific">Sphenodon punctatus</name>
    <name type="common">Tuatara</name>
    <name type="synonym">Hatteria punctata</name>
    <dbReference type="NCBI Taxonomy" id="8508"/>
    <lineage>
        <taxon>Eukaryota</taxon>
        <taxon>Metazoa</taxon>
        <taxon>Chordata</taxon>
        <taxon>Craniata</taxon>
        <taxon>Vertebrata</taxon>
        <taxon>Euteleostomi</taxon>
        <taxon>Lepidosauria</taxon>
        <taxon>Sphenodontia</taxon>
        <taxon>Sphenodontidae</taxon>
        <taxon>Sphenodon</taxon>
    </lineage>
</organism>